<dbReference type="Ensembl" id="ENSCJAT00000139588.1">
    <property type="protein sequence ID" value="ENSCJAP00000086290.1"/>
    <property type="gene ID" value="ENSCJAG00000080331.1"/>
</dbReference>
<evidence type="ECO:0000313" key="2">
    <source>
        <dbReference type="Ensembl" id="ENSCJAP00000086290.1"/>
    </source>
</evidence>
<protein>
    <submittedName>
        <fullName evidence="2">Uncharacterized protein</fullName>
    </submittedName>
</protein>
<name>A0A8I3W4E4_CALJA</name>
<dbReference type="AlphaFoldDB" id="A0A8I3W4E4"/>
<keyword evidence="1" id="KW-0472">Membrane</keyword>
<dbReference type="PANTHER" id="PTHR12138:SF162">
    <property type="entry name" value="CHROMOSOME UNDETERMINED SCAFFOLD_275, WHOLE GENOME SHOTGUN SEQUENCE"/>
    <property type="match status" value="1"/>
</dbReference>
<sequence length="137" mass="15363">MVKMVKLMLCAFDHNKQNNLYSLSACEGPLFRNTFPISTSLGLGSKKFDHFMLLYATLFLTECVLLLFFFFFFFFNETESLSPRLECSGSISAHCNLLLQGSSNSPASASRVAGTTGAHHHARYSFLLAIFRLPFQS</sequence>
<accession>A0A8I3W4E4</accession>
<reference evidence="2 3" key="1">
    <citation type="submission" date="2009-03" db="EMBL/GenBank/DDBJ databases">
        <authorList>
            <person name="Warren W."/>
            <person name="Ye L."/>
            <person name="Minx P."/>
            <person name="Worley K."/>
            <person name="Gibbs R."/>
            <person name="Wilson R.K."/>
        </authorList>
    </citation>
    <scope>NUCLEOTIDE SEQUENCE [LARGE SCALE GENOMIC DNA]</scope>
</reference>
<evidence type="ECO:0000256" key="1">
    <source>
        <dbReference type="SAM" id="Phobius"/>
    </source>
</evidence>
<reference evidence="2" key="2">
    <citation type="submission" date="2025-08" db="UniProtKB">
        <authorList>
            <consortium name="Ensembl"/>
        </authorList>
    </citation>
    <scope>IDENTIFICATION</scope>
</reference>
<proteinExistence type="predicted"/>
<keyword evidence="1" id="KW-1133">Transmembrane helix</keyword>
<feature type="transmembrane region" description="Helical" evidence="1">
    <location>
        <begin position="53"/>
        <end position="75"/>
    </location>
</feature>
<dbReference type="GeneTree" id="ENSGT01150000286943"/>
<organism evidence="2 3">
    <name type="scientific">Callithrix jacchus</name>
    <name type="common">White-tufted-ear marmoset</name>
    <name type="synonym">Simia Jacchus</name>
    <dbReference type="NCBI Taxonomy" id="9483"/>
    <lineage>
        <taxon>Eukaryota</taxon>
        <taxon>Metazoa</taxon>
        <taxon>Chordata</taxon>
        <taxon>Craniata</taxon>
        <taxon>Vertebrata</taxon>
        <taxon>Euteleostomi</taxon>
        <taxon>Mammalia</taxon>
        <taxon>Eutheria</taxon>
        <taxon>Euarchontoglires</taxon>
        <taxon>Primates</taxon>
        <taxon>Haplorrhini</taxon>
        <taxon>Platyrrhini</taxon>
        <taxon>Cebidae</taxon>
        <taxon>Callitrichinae</taxon>
        <taxon>Callithrix</taxon>
        <taxon>Callithrix</taxon>
    </lineage>
</organism>
<dbReference type="PANTHER" id="PTHR12138">
    <property type="entry name" value="PRIMATE-EXPANDED PROTEIN FAMILY"/>
    <property type="match status" value="1"/>
</dbReference>
<reference evidence="2" key="3">
    <citation type="submission" date="2025-09" db="UniProtKB">
        <authorList>
            <consortium name="Ensembl"/>
        </authorList>
    </citation>
    <scope>IDENTIFICATION</scope>
</reference>
<dbReference type="Proteomes" id="UP000008225">
    <property type="component" value="Chromosome 6"/>
</dbReference>
<keyword evidence="1" id="KW-0812">Transmembrane</keyword>
<evidence type="ECO:0000313" key="3">
    <source>
        <dbReference type="Proteomes" id="UP000008225"/>
    </source>
</evidence>
<keyword evidence="3" id="KW-1185">Reference proteome</keyword>